<keyword evidence="1" id="KW-0472">Membrane</keyword>
<dbReference type="AlphaFoldDB" id="A0A2I0IXI0"/>
<evidence type="ECO:0000313" key="3">
    <source>
        <dbReference type="Proteomes" id="UP000233551"/>
    </source>
</evidence>
<organism evidence="2 3">
    <name type="scientific">Punica granatum</name>
    <name type="common">Pomegranate</name>
    <dbReference type="NCBI Taxonomy" id="22663"/>
    <lineage>
        <taxon>Eukaryota</taxon>
        <taxon>Viridiplantae</taxon>
        <taxon>Streptophyta</taxon>
        <taxon>Embryophyta</taxon>
        <taxon>Tracheophyta</taxon>
        <taxon>Spermatophyta</taxon>
        <taxon>Magnoliopsida</taxon>
        <taxon>eudicotyledons</taxon>
        <taxon>Gunneridae</taxon>
        <taxon>Pentapetalae</taxon>
        <taxon>rosids</taxon>
        <taxon>malvids</taxon>
        <taxon>Myrtales</taxon>
        <taxon>Lythraceae</taxon>
        <taxon>Punica</taxon>
    </lineage>
</organism>
<evidence type="ECO:0000256" key="1">
    <source>
        <dbReference type="SAM" id="Phobius"/>
    </source>
</evidence>
<feature type="non-terminal residue" evidence="2">
    <location>
        <position position="87"/>
    </location>
</feature>
<dbReference type="Proteomes" id="UP000233551">
    <property type="component" value="Unassembled WGS sequence"/>
</dbReference>
<name>A0A2I0IXI0_PUNGR</name>
<keyword evidence="3" id="KW-1185">Reference proteome</keyword>
<comment type="caution">
    <text evidence="2">The sequence shown here is derived from an EMBL/GenBank/DDBJ whole genome shotgun (WGS) entry which is preliminary data.</text>
</comment>
<accession>A0A2I0IXI0</accession>
<gene>
    <name evidence="2" type="ORF">CRG98_031223</name>
</gene>
<evidence type="ECO:0000313" key="2">
    <source>
        <dbReference type="EMBL" id="PKI48370.1"/>
    </source>
</evidence>
<keyword evidence="1" id="KW-1133">Transmembrane helix</keyword>
<proteinExistence type="predicted"/>
<sequence>MRHKDGKPGSLPDRGQKNISTMILFFVFCGLSFYLGKIFCSQTSRFYPVEVRDVTKESGSAPLKMKSISFPECSIEYQDYTPCTDPR</sequence>
<dbReference type="STRING" id="22663.A0A2I0IXI0"/>
<reference evidence="2 3" key="1">
    <citation type="submission" date="2017-11" db="EMBL/GenBank/DDBJ databases">
        <title>De-novo sequencing of pomegranate (Punica granatum L.) genome.</title>
        <authorList>
            <person name="Akparov Z."/>
            <person name="Amiraslanov A."/>
            <person name="Hajiyeva S."/>
            <person name="Abbasov M."/>
            <person name="Kaur K."/>
            <person name="Hamwieh A."/>
            <person name="Solovyev V."/>
            <person name="Salamov A."/>
            <person name="Braich B."/>
            <person name="Kosarev P."/>
            <person name="Mahmoud A."/>
            <person name="Hajiyev E."/>
            <person name="Babayeva S."/>
            <person name="Izzatullayeva V."/>
            <person name="Mammadov A."/>
            <person name="Mammadov A."/>
            <person name="Sharifova S."/>
            <person name="Ojaghi J."/>
            <person name="Eynullazada K."/>
            <person name="Bayramov B."/>
            <person name="Abdulazimova A."/>
            <person name="Shahmuradov I."/>
        </authorList>
    </citation>
    <scope>NUCLEOTIDE SEQUENCE [LARGE SCALE GENOMIC DNA]</scope>
    <source>
        <strain evidence="3">cv. AG2017</strain>
        <tissue evidence="2">Leaf</tissue>
    </source>
</reference>
<dbReference type="EMBL" id="PGOL01002399">
    <property type="protein sequence ID" value="PKI48370.1"/>
    <property type="molecule type" value="Genomic_DNA"/>
</dbReference>
<keyword evidence="1" id="KW-0812">Transmembrane</keyword>
<protein>
    <submittedName>
        <fullName evidence="2">Uncharacterized protein</fullName>
    </submittedName>
</protein>
<feature type="transmembrane region" description="Helical" evidence="1">
    <location>
        <begin position="21"/>
        <end position="39"/>
    </location>
</feature>